<dbReference type="VEuPathDB" id="FungiDB:P170DRAFT_435427"/>
<dbReference type="InterPro" id="IPR016123">
    <property type="entry name" value="Mog1/PsbP_a/b/a-sand"/>
</dbReference>
<gene>
    <name evidence="5" type="ORF">P170DRAFT_435427</name>
</gene>
<comment type="similarity">
    <text evidence="1">Belongs to the MOG1 family.</text>
</comment>
<sequence length="218" mass="23678">MATYVTQGFYGSTIEGVIPQGWIDASTLREVPDHQEIYLSPKTLTSQIIEINQRVDTADALAFHTPSSSSTTPTADDIDRSAVLYHLHDLCDDTDTLNVTNPPQPVTLPNLPQARAYRGVVALTSPRKQRRGDVGQSVGGAVAGSSAEGSLTSTTSCYYLLVRLEEQETDVLVFVNVPREEFENVGDARGLAEEEKLAEGLVSGLVEKLRIVDWGLFA</sequence>
<dbReference type="AlphaFoldDB" id="A0A2I2GBH5"/>
<evidence type="ECO:0000313" key="6">
    <source>
        <dbReference type="Proteomes" id="UP000234275"/>
    </source>
</evidence>
<comment type="caution">
    <text evidence="5">The sequence shown here is derived from an EMBL/GenBank/DDBJ whole genome shotgun (WGS) entry which is preliminary data.</text>
</comment>
<dbReference type="Gene3D" id="3.40.1000.10">
    <property type="entry name" value="Mog1/PsbP, alpha/beta/alpha sandwich"/>
    <property type="match status" value="1"/>
</dbReference>
<dbReference type="GeneID" id="36556629"/>
<evidence type="ECO:0000256" key="2">
    <source>
        <dbReference type="ARBA" id="ARBA00022448"/>
    </source>
</evidence>
<keyword evidence="2" id="KW-0813">Transport</keyword>
<evidence type="ECO:0000313" key="5">
    <source>
        <dbReference type="EMBL" id="PLB50228.1"/>
    </source>
</evidence>
<name>A0A2I2GBH5_9EURO</name>
<dbReference type="Proteomes" id="UP000234275">
    <property type="component" value="Unassembled WGS sequence"/>
</dbReference>
<dbReference type="STRING" id="1392250.A0A2I2GBH5"/>
<proteinExistence type="inferred from homology"/>
<dbReference type="PANTHER" id="PTHR15837">
    <property type="entry name" value="RAN GUANINE NUCLEOTIDE RELEASE FACTOR"/>
    <property type="match status" value="1"/>
</dbReference>
<accession>A0A2I2GBH5</accession>
<dbReference type="Pfam" id="PF04603">
    <property type="entry name" value="Mog1"/>
    <property type="match status" value="1"/>
</dbReference>
<evidence type="ECO:0000256" key="3">
    <source>
        <dbReference type="ARBA" id="ARBA00022927"/>
    </source>
</evidence>
<keyword evidence="3" id="KW-0653">Protein transport</keyword>
<dbReference type="GO" id="GO:0005634">
    <property type="term" value="C:nucleus"/>
    <property type="evidence" value="ECO:0007669"/>
    <property type="project" value="TreeGrafter"/>
</dbReference>
<keyword evidence="6" id="KW-1185">Reference proteome</keyword>
<dbReference type="SUPFAM" id="SSF55724">
    <property type="entry name" value="Mog1p/PsbP-like"/>
    <property type="match status" value="1"/>
</dbReference>
<dbReference type="PANTHER" id="PTHR15837:SF0">
    <property type="entry name" value="RAN GUANINE NUCLEOTIDE RELEASE FACTOR"/>
    <property type="match status" value="1"/>
</dbReference>
<dbReference type="GO" id="GO:0031267">
    <property type="term" value="F:small GTPase binding"/>
    <property type="evidence" value="ECO:0007669"/>
    <property type="project" value="TreeGrafter"/>
</dbReference>
<dbReference type="EMBL" id="MSFO01000003">
    <property type="protein sequence ID" value="PLB50228.1"/>
    <property type="molecule type" value="Genomic_DNA"/>
</dbReference>
<dbReference type="GO" id="GO:0006606">
    <property type="term" value="P:protein import into nucleus"/>
    <property type="evidence" value="ECO:0007669"/>
    <property type="project" value="TreeGrafter"/>
</dbReference>
<evidence type="ECO:0000256" key="4">
    <source>
        <dbReference type="SAM" id="MobiDB-lite"/>
    </source>
</evidence>
<dbReference type="GO" id="GO:0005085">
    <property type="term" value="F:guanyl-nucleotide exchange factor activity"/>
    <property type="evidence" value="ECO:0007669"/>
    <property type="project" value="TreeGrafter"/>
</dbReference>
<dbReference type="InterPro" id="IPR007681">
    <property type="entry name" value="Mog1"/>
</dbReference>
<evidence type="ECO:0000256" key="1">
    <source>
        <dbReference type="ARBA" id="ARBA00010307"/>
    </source>
</evidence>
<organism evidence="5 6">
    <name type="scientific">Aspergillus steynii IBT 23096</name>
    <dbReference type="NCBI Taxonomy" id="1392250"/>
    <lineage>
        <taxon>Eukaryota</taxon>
        <taxon>Fungi</taxon>
        <taxon>Dikarya</taxon>
        <taxon>Ascomycota</taxon>
        <taxon>Pezizomycotina</taxon>
        <taxon>Eurotiomycetes</taxon>
        <taxon>Eurotiomycetidae</taxon>
        <taxon>Eurotiales</taxon>
        <taxon>Aspergillaceae</taxon>
        <taxon>Aspergillus</taxon>
        <taxon>Aspergillus subgen. Circumdati</taxon>
    </lineage>
</organism>
<dbReference type="OrthoDB" id="10255285at2759"/>
<dbReference type="RefSeq" id="XP_024705530.1">
    <property type="nucleotide sequence ID" value="XM_024848930.1"/>
</dbReference>
<reference evidence="5 6" key="1">
    <citation type="submission" date="2016-12" db="EMBL/GenBank/DDBJ databases">
        <title>The genomes of Aspergillus section Nigri reveals drivers in fungal speciation.</title>
        <authorList>
            <consortium name="DOE Joint Genome Institute"/>
            <person name="Vesth T.C."/>
            <person name="Nybo J."/>
            <person name="Theobald S."/>
            <person name="Brandl J."/>
            <person name="Frisvad J.C."/>
            <person name="Nielsen K.F."/>
            <person name="Lyhne E.K."/>
            <person name="Kogle M.E."/>
            <person name="Kuo A."/>
            <person name="Riley R."/>
            <person name="Clum A."/>
            <person name="Nolan M."/>
            <person name="Lipzen A."/>
            <person name="Salamov A."/>
            <person name="Henrissat B."/>
            <person name="Wiebenga A."/>
            <person name="De Vries R.P."/>
            <person name="Grigoriev I.V."/>
            <person name="Mortensen U.H."/>
            <person name="Andersen M.R."/>
            <person name="Baker S.E."/>
        </authorList>
    </citation>
    <scope>NUCLEOTIDE SEQUENCE [LARGE SCALE GENOMIC DNA]</scope>
    <source>
        <strain evidence="5 6">IBT 23096</strain>
    </source>
</reference>
<feature type="region of interest" description="Disordered" evidence="4">
    <location>
        <begin position="128"/>
        <end position="150"/>
    </location>
</feature>
<protein>
    <submittedName>
        <fullName evidence="5">Putative Ran-interacting protein Mog1</fullName>
    </submittedName>
</protein>